<sequence length="76" mass="8548">MKNASPGATQYGNRRTNRKISPMRAAFVRVAWRDAPFGELGRGRFVCDVFYLSEYSFCQANQAAFAFVTITTCDIV</sequence>
<proteinExistence type="predicted"/>
<protein>
    <submittedName>
        <fullName evidence="1">Uncharacterized protein</fullName>
    </submittedName>
</protein>
<accession>A0ABN4FN58</accession>
<evidence type="ECO:0000313" key="1">
    <source>
        <dbReference type="EMBL" id="AJP56978.1"/>
    </source>
</evidence>
<organism evidence="1 2">
    <name type="scientific">Pandoraea vervacti</name>
    <dbReference type="NCBI Taxonomy" id="656178"/>
    <lineage>
        <taxon>Bacteria</taxon>
        <taxon>Pseudomonadati</taxon>
        <taxon>Pseudomonadota</taxon>
        <taxon>Betaproteobacteria</taxon>
        <taxon>Burkholderiales</taxon>
        <taxon>Burkholderiaceae</taxon>
        <taxon>Pandoraea</taxon>
    </lineage>
</organism>
<dbReference type="Proteomes" id="UP000035085">
    <property type="component" value="Chromosome"/>
</dbReference>
<keyword evidence="2" id="KW-1185">Reference proteome</keyword>
<dbReference type="EMBL" id="CP010897">
    <property type="protein sequence ID" value="AJP56978.1"/>
    <property type="molecule type" value="Genomic_DNA"/>
</dbReference>
<evidence type="ECO:0000313" key="2">
    <source>
        <dbReference type="Proteomes" id="UP000035085"/>
    </source>
</evidence>
<gene>
    <name evidence="1" type="ORF">UC34_08190</name>
</gene>
<name>A0ABN4FN58_9BURK</name>
<reference evidence="2" key="1">
    <citation type="submission" date="2015-02" db="EMBL/GenBank/DDBJ databases">
        <title>Complete Genome Sequencing of Pandoraea vervacti NS15 sp. nov.</title>
        <authorList>
            <person name="Chan K.-G."/>
        </authorList>
    </citation>
    <scope>NUCLEOTIDE SEQUENCE [LARGE SCALE GENOMIC DNA]</scope>
    <source>
        <strain evidence="2">NS15</strain>
    </source>
</reference>